<dbReference type="FunFam" id="3.40.309.10:FF:000004">
    <property type="entry name" value="Succinate-semialdehyde dehydrogenase I"/>
    <property type="match status" value="1"/>
</dbReference>
<feature type="domain" description="Aldehyde dehydrogenase" evidence="6">
    <location>
        <begin position="12"/>
        <end position="470"/>
    </location>
</feature>
<reference evidence="7" key="2">
    <citation type="submission" date="2020-09" db="EMBL/GenBank/DDBJ databases">
        <authorList>
            <person name="Sun Q."/>
            <person name="Zhou Y."/>
        </authorList>
    </citation>
    <scope>NUCLEOTIDE SEQUENCE</scope>
    <source>
        <strain evidence="7">CGMCC 1.15447</strain>
    </source>
</reference>
<dbReference type="PROSITE" id="PS00070">
    <property type="entry name" value="ALDEHYDE_DEHYDR_CYS"/>
    <property type="match status" value="1"/>
</dbReference>
<dbReference type="Gene3D" id="3.40.309.10">
    <property type="entry name" value="Aldehyde Dehydrogenase, Chain A, domain 2"/>
    <property type="match status" value="1"/>
</dbReference>
<name>A0A916VZ37_9BACT</name>
<dbReference type="PROSITE" id="PS00687">
    <property type="entry name" value="ALDEHYDE_DEHYDR_GLU"/>
    <property type="match status" value="1"/>
</dbReference>
<organism evidence="7 8">
    <name type="scientific">Edaphobacter acidisoli</name>
    <dbReference type="NCBI Taxonomy" id="2040573"/>
    <lineage>
        <taxon>Bacteria</taxon>
        <taxon>Pseudomonadati</taxon>
        <taxon>Acidobacteriota</taxon>
        <taxon>Terriglobia</taxon>
        <taxon>Terriglobales</taxon>
        <taxon>Acidobacteriaceae</taxon>
        <taxon>Edaphobacter</taxon>
    </lineage>
</organism>
<evidence type="ECO:0000256" key="5">
    <source>
        <dbReference type="SAM" id="MobiDB-lite"/>
    </source>
</evidence>
<dbReference type="PANTHER" id="PTHR43353">
    <property type="entry name" value="SUCCINATE-SEMIALDEHYDE DEHYDROGENASE, MITOCHONDRIAL"/>
    <property type="match status" value="1"/>
</dbReference>
<proteinExistence type="inferred from homology"/>
<dbReference type="InterPro" id="IPR016161">
    <property type="entry name" value="Ald_DH/histidinol_DH"/>
</dbReference>
<evidence type="ECO:0000313" key="8">
    <source>
        <dbReference type="Proteomes" id="UP000648801"/>
    </source>
</evidence>
<reference evidence="7" key="1">
    <citation type="journal article" date="2014" name="Int. J. Syst. Evol. Microbiol.">
        <title>Complete genome sequence of Corynebacterium casei LMG S-19264T (=DSM 44701T), isolated from a smear-ripened cheese.</title>
        <authorList>
            <consortium name="US DOE Joint Genome Institute (JGI-PGF)"/>
            <person name="Walter F."/>
            <person name="Albersmeier A."/>
            <person name="Kalinowski J."/>
            <person name="Ruckert C."/>
        </authorList>
    </citation>
    <scope>NUCLEOTIDE SEQUENCE</scope>
    <source>
        <strain evidence="7">CGMCC 1.15447</strain>
    </source>
</reference>
<dbReference type="PANTHER" id="PTHR43353:SF5">
    <property type="entry name" value="SUCCINATE-SEMIALDEHYDE DEHYDROGENASE, MITOCHONDRIAL"/>
    <property type="match status" value="1"/>
</dbReference>
<dbReference type="InterPro" id="IPR016162">
    <property type="entry name" value="Ald_DH_N"/>
</dbReference>
<evidence type="ECO:0000256" key="1">
    <source>
        <dbReference type="ARBA" id="ARBA00009986"/>
    </source>
</evidence>
<evidence type="ECO:0000313" key="7">
    <source>
        <dbReference type="EMBL" id="GGA53594.1"/>
    </source>
</evidence>
<dbReference type="Gene3D" id="3.40.605.10">
    <property type="entry name" value="Aldehyde Dehydrogenase, Chain A, domain 1"/>
    <property type="match status" value="1"/>
</dbReference>
<dbReference type="RefSeq" id="WP_188757423.1">
    <property type="nucleotide sequence ID" value="NZ_BMJB01000001.1"/>
</dbReference>
<evidence type="ECO:0000256" key="4">
    <source>
        <dbReference type="RuleBase" id="RU003345"/>
    </source>
</evidence>
<dbReference type="InterPro" id="IPR050740">
    <property type="entry name" value="Aldehyde_DH_Superfamily"/>
</dbReference>
<dbReference type="InterPro" id="IPR029510">
    <property type="entry name" value="Ald_DH_CS_GLU"/>
</dbReference>
<accession>A0A916VZ37</accession>
<dbReference type="Pfam" id="PF00171">
    <property type="entry name" value="Aldedh"/>
    <property type="match status" value="1"/>
</dbReference>
<feature type="active site" evidence="3">
    <location>
        <position position="246"/>
    </location>
</feature>
<evidence type="ECO:0000256" key="3">
    <source>
        <dbReference type="PROSITE-ProRule" id="PRU10007"/>
    </source>
</evidence>
<dbReference type="Proteomes" id="UP000648801">
    <property type="component" value="Unassembled WGS sequence"/>
</dbReference>
<dbReference type="FunFam" id="3.40.605.10:FF:000007">
    <property type="entry name" value="NAD/NADP-dependent betaine aldehyde dehydrogenase"/>
    <property type="match status" value="1"/>
</dbReference>
<dbReference type="AlphaFoldDB" id="A0A916VZ37"/>
<dbReference type="GO" id="GO:0009450">
    <property type="term" value="P:gamma-aminobutyric acid catabolic process"/>
    <property type="evidence" value="ECO:0007669"/>
    <property type="project" value="TreeGrafter"/>
</dbReference>
<comment type="caution">
    <text evidence="7">The sequence shown here is derived from an EMBL/GenBank/DDBJ whole genome shotgun (WGS) entry which is preliminary data.</text>
</comment>
<gene>
    <name evidence="7" type="primary">davD</name>
    <name evidence="7" type="ORF">GCM10011507_00900</name>
</gene>
<dbReference type="InterPro" id="IPR016163">
    <property type="entry name" value="Ald_DH_C"/>
</dbReference>
<dbReference type="CDD" id="cd07103">
    <property type="entry name" value="ALDH_F5_SSADH_GabD"/>
    <property type="match status" value="1"/>
</dbReference>
<dbReference type="EMBL" id="BMJB01000001">
    <property type="protein sequence ID" value="GGA53594.1"/>
    <property type="molecule type" value="Genomic_DNA"/>
</dbReference>
<comment type="similarity">
    <text evidence="1 4">Belongs to the aldehyde dehydrogenase family.</text>
</comment>
<evidence type="ECO:0000256" key="2">
    <source>
        <dbReference type="ARBA" id="ARBA00023002"/>
    </source>
</evidence>
<keyword evidence="2 4" id="KW-0560">Oxidoreductase</keyword>
<sequence length="475" mass="50688">MKSYGSYLDGKWVSTEDTFEVVNPATAEAFARVSRINNGQLKGALNAAEAALPAWRAMTAKDRGALLHRVADELLRRKSEIARTITLENGKPLAQSEGEVAMSIDHLQWFAEEARRVYGRTIPHQVNGKRHLVVKTPIGTVGAIAPWNFPLVLSVRKVAPALAAGCTVILKPATQTPLCAVALAECMEAAGVPAGVFQLAIGNAAMISREFLTNPICRKISFTGSTQVGQELIRGAAAAIKPLSLELGGLAPVLVFDDCDLDRAIEQTIIAKFRNTGQSCIAANRIYVQKTIHKEFVDRFVAATNRLKTGPGLEPGMDVGPVVNQSALDMALGQIEDAVQKGARVVTGGHRLKDSSGFFLAPTVLNGVTDDAECMSEETFAPIAPIASFDTEEEAIRRANDSCYGLSAYAMTRDIGRIFRLSEQIEAGTLGINDGAPSTSQSPFGGVKQSGWGRELGSEGLEAFLETKHVSIGGV</sequence>
<dbReference type="InterPro" id="IPR015590">
    <property type="entry name" value="Aldehyde_DH_dom"/>
</dbReference>
<dbReference type="InterPro" id="IPR016160">
    <property type="entry name" value="Ald_DH_CS_CYS"/>
</dbReference>
<evidence type="ECO:0000259" key="6">
    <source>
        <dbReference type="Pfam" id="PF00171"/>
    </source>
</evidence>
<dbReference type="GO" id="GO:0004777">
    <property type="term" value="F:succinate-semialdehyde dehydrogenase (NAD+) activity"/>
    <property type="evidence" value="ECO:0007669"/>
    <property type="project" value="TreeGrafter"/>
</dbReference>
<keyword evidence="8" id="KW-1185">Reference proteome</keyword>
<protein>
    <submittedName>
        <fullName evidence="7">Glutarate-semialdehyde dehydrogenase DavD</fullName>
    </submittedName>
</protein>
<dbReference type="SUPFAM" id="SSF53720">
    <property type="entry name" value="ALDH-like"/>
    <property type="match status" value="1"/>
</dbReference>
<feature type="region of interest" description="Disordered" evidence="5">
    <location>
        <begin position="432"/>
        <end position="451"/>
    </location>
</feature>